<protein>
    <submittedName>
        <fullName evidence="1">Uncharacterized protein</fullName>
    </submittedName>
</protein>
<dbReference type="AlphaFoldDB" id="A0A2P2MXD0"/>
<proteinExistence type="predicted"/>
<evidence type="ECO:0000313" key="1">
    <source>
        <dbReference type="EMBL" id="MBX34875.1"/>
    </source>
</evidence>
<dbReference type="EMBL" id="GGEC01054391">
    <property type="protein sequence ID" value="MBX34875.1"/>
    <property type="molecule type" value="Transcribed_RNA"/>
</dbReference>
<organism evidence="1">
    <name type="scientific">Rhizophora mucronata</name>
    <name type="common">Asiatic mangrove</name>
    <dbReference type="NCBI Taxonomy" id="61149"/>
    <lineage>
        <taxon>Eukaryota</taxon>
        <taxon>Viridiplantae</taxon>
        <taxon>Streptophyta</taxon>
        <taxon>Embryophyta</taxon>
        <taxon>Tracheophyta</taxon>
        <taxon>Spermatophyta</taxon>
        <taxon>Magnoliopsida</taxon>
        <taxon>eudicotyledons</taxon>
        <taxon>Gunneridae</taxon>
        <taxon>Pentapetalae</taxon>
        <taxon>rosids</taxon>
        <taxon>fabids</taxon>
        <taxon>Malpighiales</taxon>
        <taxon>Rhizophoraceae</taxon>
        <taxon>Rhizophora</taxon>
    </lineage>
</organism>
<accession>A0A2P2MXD0</accession>
<name>A0A2P2MXD0_RHIMU</name>
<reference evidence="1" key="1">
    <citation type="submission" date="2018-02" db="EMBL/GenBank/DDBJ databases">
        <title>Rhizophora mucronata_Transcriptome.</title>
        <authorList>
            <person name="Meera S.P."/>
            <person name="Sreeshan A."/>
            <person name="Augustine A."/>
        </authorList>
    </citation>
    <scope>NUCLEOTIDE SEQUENCE</scope>
    <source>
        <tissue evidence="1">Leaf</tissue>
    </source>
</reference>
<sequence length="33" mass="4058">MLISLFIKRVKRGNDNIELYCCHQYIIPKEKKY</sequence>